<proteinExistence type="predicted"/>
<name>A0A1S8KX19_9CLOT</name>
<evidence type="ECO:0000313" key="1">
    <source>
        <dbReference type="EMBL" id="URZ11166.1"/>
    </source>
</evidence>
<dbReference type="STRING" id="84029.CROST_46060"/>
<protein>
    <submittedName>
        <fullName evidence="1">Symporter YjmB</fullName>
    </submittedName>
</protein>
<organism evidence="1 2">
    <name type="scientific">Clostridium felsineum</name>
    <dbReference type="NCBI Taxonomy" id="36839"/>
    <lineage>
        <taxon>Bacteria</taxon>
        <taxon>Bacillati</taxon>
        <taxon>Bacillota</taxon>
        <taxon>Clostridia</taxon>
        <taxon>Eubacteriales</taxon>
        <taxon>Clostridiaceae</taxon>
        <taxon>Clostridium</taxon>
    </lineage>
</organism>
<dbReference type="RefSeq" id="WP_077835889.1">
    <property type="nucleotide sequence ID" value="NZ_CP096983.1"/>
</dbReference>
<dbReference type="Proteomes" id="UP000190951">
    <property type="component" value="Chromosome"/>
</dbReference>
<reference evidence="1 2" key="1">
    <citation type="submission" date="2022-04" db="EMBL/GenBank/DDBJ databases">
        <title>Genome sequence of C. roseum typestrain.</title>
        <authorList>
            <person name="Poehlein A."/>
            <person name="Schoch T."/>
            <person name="Duerre P."/>
            <person name="Daniel R."/>
        </authorList>
    </citation>
    <scope>NUCLEOTIDE SEQUENCE [LARGE SCALE GENOMIC DNA]</scope>
    <source>
        <strain evidence="1 2">DSM 7320</strain>
    </source>
</reference>
<accession>A0A1S8KX19</accession>
<dbReference type="KEGG" id="crw:CROST_018830"/>
<gene>
    <name evidence="1" type="primary">yjmB_2</name>
    <name evidence="1" type="ORF">CROST_018830</name>
</gene>
<sequence>MIQSMVLTLIGYIPNVHQSLAILDKLKVLMLVVPAVGVAVALLIFVFFYKLTDEKYRNILAQLKERREGNAVK</sequence>
<dbReference type="EMBL" id="CP096983">
    <property type="protein sequence ID" value="URZ11166.1"/>
    <property type="molecule type" value="Genomic_DNA"/>
</dbReference>
<evidence type="ECO:0000313" key="2">
    <source>
        <dbReference type="Proteomes" id="UP000190951"/>
    </source>
</evidence>
<keyword evidence="2" id="KW-1185">Reference proteome</keyword>
<dbReference type="AlphaFoldDB" id="A0A1S8KX19"/>